<evidence type="ECO:0008006" key="4">
    <source>
        <dbReference type="Google" id="ProtNLM"/>
    </source>
</evidence>
<feature type="region of interest" description="Disordered" evidence="1">
    <location>
        <begin position="278"/>
        <end position="298"/>
    </location>
</feature>
<dbReference type="Proteomes" id="UP000077051">
    <property type="component" value="Unassembled WGS sequence"/>
</dbReference>
<evidence type="ECO:0000313" key="3">
    <source>
        <dbReference type="Proteomes" id="UP000077051"/>
    </source>
</evidence>
<name>A0A168HC38_MUCCL</name>
<dbReference type="AlphaFoldDB" id="A0A168HC38"/>
<organism evidence="2 3">
    <name type="scientific">Mucor lusitanicus CBS 277.49</name>
    <dbReference type="NCBI Taxonomy" id="747725"/>
    <lineage>
        <taxon>Eukaryota</taxon>
        <taxon>Fungi</taxon>
        <taxon>Fungi incertae sedis</taxon>
        <taxon>Mucoromycota</taxon>
        <taxon>Mucoromycotina</taxon>
        <taxon>Mucoromycetes</taxon>
        <taxon>Mucorales</taxon>
        <taxon>Mucorineae</taxon>
        <taxon>Mucoraceae</taxon>
        <taxon>Mucor</taxon>
    </lineage>
</organism>
<feature type="region of interest" description="Disordered" evidence="1">
    <location>
        <begin position="84"/>
        <end position="259"/>
    </location>
</feature>
<keyword evidence="3" id="KW-1185">Reference proteome</keyword>
<feature type="compositionally biased region" description="Basic residues" evidence="1">
    <location>
        <begin position="184"/>
        <end position="194"/>
    </location>
</feature>
<proteinExistence type="predicted"/>
<comment type="caution">
    <text evidence="2">The sequence shown here is derived from an EMBL/GenBank/DDBJ whole genome shotgun (WGS) entry which is preliminary data.</text>
</comment>
<feature type="compositionally biased region" description="Low complexity" evidence="1">
    <location>
        <begin position="118"/>
        <end position="131"/>
    </location>
</feature>
<dbReference type="STRING" id="747725.A0A168HC38"/>
<evidence type="ECO:0000256" key="1">
    <source>
        <dbReference type="SAM" id="MobiDB-lite"/>
    </source>
</evidence>
<feature type="compositionally biased region" description="Basic residues" evidence="1">
    <location>
        <begin position="280"/>
        <end position="292"/>
    </location>
</feature>
<evidence type="ECO:0000313" key="2">
    <source>
        <dbReference type="EMBL" id="OAC98612.1"/>
    </source>
</evidence>
<reference evidence="2 3" key="1">
    <citation type="submission" date="2015-06" db="EMBL/GenBank/DDBJ databases">
        <title>Expansion of signal transduction pathways in fungi by whole-genome duplication.</title>
        <authorList>
            <consortium name="DOE Joint Genome Institute"/>
            <person name="Corrochano L.M."/>
            <person name="Kuo A."/>
            <person name="Marcet-Houben M."/>
            <person name="Polaino S."/>
            <person name="Salamov A."/>
            <person name="Villalobos J.M."/>
            <person name="Alvarez M.I."/>
            <person name="Avalos J."/>
            <person name="Benito E.P."/>
            <person name="Benoit I."/>
            <person name="Burger G."/>
            <person name="Camino L.P."/>
            <person name="Canovas D."/>
            <person name="Cerda-Olmedo E."/>
            <person name="Cheng J.-F."/>
            <person name="Dominguez A."/>
            <person name="Elias M."/>
            <person name="Eslava A.P."/>
            <person name="Glaser F."/>
            <person name="Grimwood J."/>
            <person name="Gutierrez G."/>
            <person name="Heitman J."/>
            <person name="Henrissat B."/>
            <person name="Iturriaga E.A."/>
            <person name="Lang B.F."/>
            <person name="Lavin J.L."/>
            <person name="Lee S."/>
            <person name="Li W."/>
            <person name="Lindquist E."/>
            <person name="Lopez-Garcia S."/>
            <person name="Luque E.M."/>
            <person name="Marcos A.T."/>
            <person name="Martin J."/>
            <person name="Mccluskey K."/>
            <person name="Medina H.R."/>
            <person name="Miralles-Duran A."/>
            <person name="Miyazaki A."/>
            <person name="Munoz-Torres E."/>
            <person name="Oguiza J.A."/>
            <person name="Ohm R."/>
            <person name="Olmedo M."/>
            <person name="Orejas M."/>
            <person name="Ortiz-Castellanos L."/>
            <person name="Pisabarro A.G."/>
            <person name="Rodriguez-Romero J."/>
            <person name="Ruiz-Herrera J."/>
            <person name="Ruiz-Vazquez R."/>
            <person name="Sanz C."/>
            <person name="Schackwitz W."/>
            <person name="Schmutz J."/>
            <person name="Shahriari M."/>
            <person name="Shelest E."/>
            <person name="Silva-Franco F."/>
            <person name="Soanes D."/>
            <person name="Syed K."/>
            <person name="Tagua V.G."/>
            <person name="Talbot N.J."/>
            <person name="Thon M."/>
            <person name="De Vries R.P."/>
            <person name="Wiebenga A."/>
            <person name="Yadav J.S."/>
            <person name="Braun E.L."/>
            <person name="Baker S."/>
            <person name="Garre V."/>
            <person name="Horwitz B."/>
            <person name="Torres-Martinez S."/>
            <person name="Idnurm A."/>
            <person name="Herrera-Estrella A."/>
            <person name="Gabaldon T."/>
            <person name="Grigoriev I.V."/>
        </authorList>
    </citation>
    <scope>NUCLEOTIDE SEQUENCE [LARGE SCALE GENOMIC DNA]</scope>
    <source>
        <strain evidence="2 3">CBS 277.49</strain>
    </source>
</reference>
<accession>A0A168HC38</accession>
<feature type="compositionally biased region" description="Basic and acidic residues" evidence="1">
    <location>
        <begin position="147"/>
        <end position="158"/>
    </location>
</feature>
<dbReference type="EMBL" id="AMYB01000010">
    <property type="protein sequence ID" value="OAC98612.1"/>
    <property type="molecule type" value="Genomic_DNA"/>
</dbReference>
<dbReference type="VEuPathDB" id="FungiDB:MUCCIDRAFT_115534"/>
<dbReference type="OrthoDB" id="74813at2759"/>
<feature type="compositionally biased region" description="Basic residues" evidence="1">
    <location>
        <begin position="207"/>
        <end position="221"/>
    </location>
</feature>
<sequence>MRIKVSTTAPLPKHQCWFPISDKLEKKSIHQLAKKMVDQFKLSTEPIDLKLSMDGFELLPQSITKDLLRDGDLVILKGDPVKQPTAVKKRKSPVSPTEPEEDDALDSRPVKKTKKSKTSITPTTTTTTSKTDAAKKDKSKAVKTVKKKDSAKSLDKKKDQKKAKTKSKKEPVPTAEPATLPTKKVTKKQQKQKQKQQSLPFEGLDRTKRRNMRKRLFKQRHQMLQEGAVAPIPTLPEPTAIVQEEQVPQSVAEEQDDTVKDLQIENLRIASNGVSEKLLKKNKNKKKNHLKGSKAENRSHVYYQESEQQQQQQQQSFVNNEQMAPRQNLYGRAFITSNESEPKYKGYRMPENHLPIHQMPTLFYANSPNHHDDEEPAKIASVVEADATPPSSSNNNTVMDTGAPVDYEKLPVADFSSNIPSIGDQLAIKTLELTANYTPEISDWKQVILKAMDLPNTITFVYAPGFGKTSTRGGKFDIKKHQKKRYDDYYGYEEEQEEEQENDMDLINEDEQEQDEVTMAVHDVYSVKNMSRK</sequence>
<protein>
    <recommendedName>
        <fullName evidence="4">Coilin</fullName>
    </recommendedName>
</protein>
<gene>
    <name evidence="2" type="ORF">MUCCIDRAFT_115534</name>
</gene>